<proteinExistence type="predicted"/>
<dbReference type="EMBL" id="LAZR01070326">
    <property type="protein sequence ID" value="KKK42444.1"/>
    <property type="molecule type" value="Genomic_DNA"/>
</dbReference>
<protein>
    <submittedName>
        <fullName evidence="1">Uncharacterized protein</fullName>
    </submittedName>
</protein>
<organism evidence="1">
    <name type="scientific">marine sediment metagenome</name>
    <dbReference type="NCBI Taxonomy" id="412755"/>
    <lineage>
        <taxon>unclassified sequences</taxon>
        <taxon>metagenomes</taxon>
        <taxon>ecological metagenomes</taxon>
    </lineage>
</organism>
<sequence>VYFEIRYINKYGILTFSRTGNVDIYSSIKGASIFVDV</sequence>
<reference evidence="1" key="1">
    <citation type="journal article" date="2015" name="Nature">
        <title>Complex archaea that bridge the gap between prokaryotes and eukaryotes.</title>
        <authorList>
            <person name="Spang A."/>
            <person name="Saw J.H."/>
            <person name="Jorgensen S.L."/>
            <person name="Zaremba-Niedzwiedzka K."/>
            <person name="Martijn J."/>
            <person name="Lind A.E."/>
            <person name="van Eijk R."/>
            <person name="Schleper C."/>
            <person name="Guy L."/>
            <person name="Ettema T.J."/>
        </authorList>
    </citation>
    <scope>NUCLEOTIDE SEQUENCE</scope>
</reference>
<gene>
    <name evidence="1" type="ORF">LCGC14_1831840</name>
</gene>
<dbReference type="AlphaFoldDB" id="A0A0F8XJZ6"/>
<comment type="caution">
    <text evidence="1">The sequence shown here is derived from an EMBL/GenBank/DDBJ whole genome shotgun (WGS) entry which is preliminary data.</text>
</comment>
<feature type="non-terminal residue" evidence="1">
    <location>
        <position position="1"/>
    </location>
</feature>
<evidence type="ECO:0000313" key="1">
    <source>
        <dbReference type="EMBL" id="KKK42444.1"/>
    </source>
</evidence>
<accession>A0A0F8XJZ6</accession>
<name>A0A0F8XJZ6_9ZZZZ</name>